<proteinExistence type="predicted"/>
<name>A0A7Y9LN52_9BURK</name>
<accession>A0A7Y9LN52</accession>
<dbReference type="AlphaFoldDB" id="A0A7Y9LN52"/>
<organism evidence="2 3">
    <name type="scientific">Pigmentiphaga litoralis</name>
    <dbReference type="NCBI Taxonomy" id="516702"/>
    <lineage>
        <taxon>Bacteria</taxon>
        <taxon>Pseudomonadati</taxon>
        <taxon>Pseudomonadota</taxon>
        <taxon>Betaproteobacteria</taxon>
        <taxon>Burkholderiales</taxon>
        <taxon>Alcaligenaceae</taxon>
        <taxon>Pigmentiphaga</taxon>
    </lineage>
</organism>
<dbReference type="Proteomes" id="UP000542125">
    <property type="component" value="Unassembled WGS sequence"/>
</dbReference>
<feature type="region of interest" description="Disordered" evidence="1">
    <location>
        <begin position="1"/>
        <end position="44"/>
    </location>
</feature>
<evidence type="ECO:0000256" key="1">
    <source>
        <dbReference type="SAM" id="MobiDB-lite"/>
    </source>
</evidence>
<evidence type="ECO:0000313" key="3">
    <source>
        <dbReference type="Proteomes" id="UP000542125"/>
    </source>
</evidence>
<keyword evidence="3" id="KW-1185">Reference proteome</keyword>
<evidence type="ECO:0000313" key="2">
    <source>
        <dbReference type="EMBL" id="NYE82813.1"/>
    </source>
</evidence>
<dbReference type="RefSeq" id="WP_179585988.1">
    <property type="nucleotide sequence ID" value="NZ_JACBYR010000001.1"/>
</dbReference>
<reference evidence="2 3" key="1">
    <citation type="submission" date="2020-07" db="EMBL/GenBank/DDBJ databases">
        <title>Genomic Encyclopedia of Type Strains, Phase IV (KMG-V): Genome sequencing to study the core and pangenomes of soil and plant-associated prokaryotes.</title>
        <authorList>
            <person name="Whitman W."/>
        </authorList>
    </citation>
    <scope>NUCLEOTIDE SEQUENCE [LARGE SCALE GENOMIC DNA]</scope>
    <source>
        <strain evidence="2 3">SAS40</strain>
    </source>
</reference>
<sequence>MTDPTSSGDDHPGEPSKTAATTNTPAFDRRSALADGGSDAASVRHGTGVLTRARQAVERFDAAQAQFARCSAAPARSEPRLPLQGLWGARSGNVSSNPRGGVATRAFPDAQGAIVAAGCCLLEDAGDHVRLTWPEGAGFRATMLARGDYDRHCQNGTLVE</sequence>
<protein>
    <submittedName>
        <fullName evidence="2">Uncharacterized protein</fullName>
    </submittedName>
</protein>
<dbReference type="EMBL" id="JACBYR010000001">
    <property type="protein sequence ID" value="NYE82813.1"/>
    <property type="molecule type" value="Genomic_DNA"/>
</dbReference>
<comment type="caution">
    <text evidence="2">The sequence shown here is derived from an EMBL/GenBank/DDBJ whole genome shotgun (WGS) entry which is preliminary data.</text>
</comment>
<gene>
    <name evidence="2" type="ORF">FHW18_002084</name>
</gene>